<dbReference type="PROSITE" id="PS00894">
    <property type="entry name" value="HTH_DEOR_1"/>
    <property type="match status" value="1"/>
</dbReference>
<evidence type="ECO:0000256" key="3">
    <source>
        <dbReference type="ARBA" id="ARBA00023163"/>
    </source>
</evidence>
<dbReference type="InterPro" id="IPR036390">
    <property type="entry name" value="WH_DNA-bd_sf"/>
</dbReference>
<proteinExistence type="predicted"/>
<dbReference type="GO" id="GO:0003677">
    <property type="term" value="F:DNA binding"/>
    <property type="evidence" value="ECO:0007669"/>
    <property type="project" value="UniProtKB-KW"/>
</dbReference>
<accession>A0A2S2E6V3</accession>
<dbReference type="Pfam" id="PF00455">
    <property type="entry name" value="DeoRC"/>
    <property type="match status" value="1"/>
</dbReference>
<dbReference type="InterPro" id="IPR001034">
    <property type="entry name" value="DeoR_HTH"/>
</dbReference>
<dbReference type="OrthoDB" id="9814815at2"/>
<protein>
    <submittedName>
        <fullName evidence="5">HTH-type transcriptional regulator GlpR</fullName>
    </submittedName>
</protein>
<evidence type="ECO:0000313" key="6">
    <source>
        <dbReference type="Proteomes" id="UP000245728"/>
    </source>
</evidence>
<dbReference type="Gene3D" id="1.10.10.10">
    <property type="entry name" value="Winged helix-like DNA-binding domain superfamily/Winged helix DNA-binding domain"/>
    <property type="match status" value="1"/>
</dbReference>
<evidence type="ECO:0000259" key="4">
    <source>
        <dbReference type="PROSITE" id="PS51000"/>
    </source>
</evidence>
<dbReference type="KEGG" id="salh:HMF8227_02930"/>
<dbReference type="InterPro" id="IPR037171">
    <property type="entry name" value="NagB/RpiA_transferase-like"/>
</dbReference>
<feature type="domain" description="HTH deoR-type" evidence="4">
    <location>
        <begin position="6"/>
        <end position="61"/>
    </location>
</feature>
<dbReference type="SMART" id="SM01134">
    <property type="entry name" value="DeoRC"/>
    <property type="match status" value="1"/>
</dbReference>
<dbReference type="GO" id="GO:0003700">
    <property type="term" value="F:DNA-binding transcription factor activity"/>
    <property type="evidence" value="ECO:0007669"/>
    <property type="project" value="InterPro"/>
</dbReference>
<gene>
    <name evidence="5" type="ORF">HMF8227_02930</name>
</gene>
<dbReference type="PROSITE" id="PS51000">
    <property type="entry name" value="HTH_DEOR_2"/>
    <property type="match status" value="1"/>
</dbReference>
<evidence type="ECO:0000313" key="5">
    <source>
        <dbReference type="EMBL" id="AWL13378.1"/>
    </source>
</evidence>
<dbReference type="RefSeq" id="WP_109340881.1">
    <property type="nucleotide sequence ID" value="NZ_CP029347.1"/>
</dbReference>
<dbReference type="PANTHER" id="PTHR30363">
    <property type="entry name" value="HTH-TYPE TRANSCRIPTIONAL REGULATOR SRLR-RELATED"/>
    <property type="match status" value="1"/>
</dbReference>
<keyword evidence="1" id="KW-0805">Transcription regulation</keyword>
<dbReference type="InterPro" id="IPR018356">
    <property type="entry name" value="Tscrpt_reg_HTH_DeoR_CS"/>
</dbReference>
<dbReference type="InterPro" id="IPR036388">
    <property type="entry name" value="WH-like_DNA-bd_sf"/>
</dbReference>
<dbReference type="SUPFAM" id="SSF46785">
    <property type="entry name" value="Winged helix' DNA-binding domain"/>
    <property type="match status" value="1"/>
</dbReference>
<evidence type="ECO:0000256" key="2">
    <source>
        <dbReference type="ARBA" id="ARBA00023125"/>
    </source>
</evidence>
<dbReference type="InterPro" id="IPR050313">
    <property type="entry name" value="Carb_Metab_HTH_regulators"/>
</dbReference>
<dbReference type="SUPFAM" id="SSF100950">
    <property type="entry name" value="NagB/RpiA/CoA transferase-like"/>
    <property type="match status" value="1"/>
</dbReference>
<dbReference type="SMART" id="SM00420">
    <property type="entry name" value="HTH_DEOR"/>
    <property type="match status" value="1"/>
</dbReference>
<dbReference type="EMBL" id="CP029347">
    <property type="protein sequence ID" value="AWL13378.1"/>
    <property type="molecule type" value="Genomic_DNA"/>
</dbReference>
<keyword evidence="6" id="KW-1185">Reference proteome</keyword>
<dbReference type="PANTHER" id="PTHR30363:SF44">
    <property type="entry name" value="AGA OPERON TRANSCRIPTIONAL REPRESSOR-RELATED"/>
    <property type="match status" value="1"/>
</dbReference>
<name>A0A2S2E6V3_9ALTE</name>
<dbReference type="Proteomes" id="UP000245728">
    <property type="component" value="Chromosome"/>
</dbReference>
<reference evidence="5 6" key="1">
    <citation type="submission" date="2018-05" db="EMBL/GenBank/DDBJ databases">
        <title>Salinimonas sp. HMF8227 Genome sequencing and assembly.</title>
        <authorList>
            <person name="Kang H."/>
            <person name="Kang J."/>
            <person name="Cha I."/>
            <person name="Kim H."/>
            <person name="Joh K."/>
        </authorList>
    </citation>
    <scope>NUCLEOTIDE SEQUENCE [LARGE SCALE GENOMIC DNA]</scope>
    <source>
        <strain evidence="5 6">HMF8227</strain>
    </source>
</reference>
<keyword evidence="3" id="KW-0804">Transcription</keyword>
<dbReference type="InterPro" id="IPR014036">
    <property type="entry name" value="DeoR-like_C"/>
</dbReference>
<keyword evidence="2" id="KW-0238">DNA-binding</keyword>
<dbReference type="Pfam" id="PF08220">
    <property type="entry name" value="HTH_DeoR"/>
    <property type="match status" value="1"/>
</dbReference>
<dbReference type="PRINTS" id="PR00037">
    <property type="entry name" value="HTHLACR"/>
</dbReference>
<dbReference type="Gene3D" id="3.40.50.1360">
    <property type="match status" value="1"/>
</dbReference>
<evidence type="ECO:0000256" key="1">
    <source>
        <dbReference type="ARBA" id="ARBA00023015"/>
    </source>
</evidence>
<sequence>MNKRNTQQRRRAIVERLTEQGEVSVEELKNAFSTSEVTIRKDLTELENNGLLLRKYGGAVLLPKDAPELTSKEVSKRKKTIAKAASALIQDHNRIVIDSGSTTGAMLPELNNKLGLVVMTNALHVANTLLELENEPTVLLTGGTWDRQSHSFQGKMAEQMLRAYNFDQAFLGAAGLDLERGSTTFNELTQLSKVMAEVARDVIVMAESDKLGRKIPNVELPWQAISTLVTDDQLPAEAKKTIEQHGVEVICASSPANES</sequence>
<organism evidence="5 6">
    <name type="scientific">Saliniradius amylolyticus</name>
    <dbReference type="NCBI Taxonomy" id="2183582"/>
    <lineage>
        <taxon>Bacteria</taxon>
        <taxon>Pseudomonadati</taxon>
        <taxon>Pseudomonadota</taxon>
        <taxon>Gammaproteobacteria</taxon>
        <taxon>Alteromonadales</taxon>
        <taxon>Alteromonadaceae</taxon>
        <taxon>Saliniradius</taxon>
    </lineage>
</organism>
<dbReference type="AlphaFoldDB" id="A0A2S2E6V3"/>